<evidence type="ECO:0000256" key="1">
    <source>
        <dbReference type="ARBA" id="ARBA00022553"/>
    </source>
</evidence>
<feature type="modified residue" description="4-aspartylphosphate" evidence="2">
    <location>
        <position position="62"/>
    </location>
</feature>
<evidence type="ECO:0000313" key="5">
    <source>
        <dbReference type="Proteomes" id="UP001595528"/>
    </source>
</evidence>
<dbReference type="PROSITE" id="PS50110">
    <property type="entry name" value="RESPONSE_REGULATORY"/>
    <property type="match status" value="1"/>
</dbReference>
<feature type="domain" description="Response regulatory" evidence="3">
    <location>
        <begin position="12"/>
        <end position="122"/>
    </location>
</feature>
<proteinExistence type="predicted"/>
<dbReference type="InterPro" id="IPR050595">
    <property type="entry name" value="Bact_response_regulator"/>
</dbReference>
<gene>
    <name evidence="4" type="ORF">ACFOGJ_01325</name>
</gene>
<keyword evidence="1 2" id="KW-0597">Phosphoprotein</keyword>
<keyword evidence="5" id="KW-1185">Reference proteome</keyword>
<protein>
    <submittedName>
        <fullName evidence="4">Response regulator</fullName>
    </submittedName>
</protein>
<organism evidence="4 5">
    <name type="scientific">Marinibaculum pumilum</name>
    <dbReference type="NCBI Taxonomy" id="1766165"/>
    <lineage>
        <taxon>Bacteria</taxon>
        <taxon>Pseudomonadati</taxon>
        <taxon>Pseudomonadota</taxon>
        <taxon>Alphaproteobacteria</taxon>
        <taxon>Rhodospirillales</taxon>
        <taxon>Rhodospirillaceae</taxon>
        <taxon>Marinibaculum</taxon>
    </lineage>
</organism>
<dbReference type="InterPro" id="IPR011006">
    <property type="entry name" value="CheY-like_superfamily"/>
</dbReference>
<dbReference type="PANTHER" id="PTHR44591">
    <property type="entry name" value="STRESS RESPONSE REGULATOR PROTEIN 1"/>
    <property type="match status" value="1"/>
</dbReference>
<dbReference type="RefSeq" id="WP_379897587.1">
    <property type="nucleotide sequence ID" value="NZ_JBHRTR010000005.1"/>
</dbReference>
<reference evidence="5" key="1">
    <citation type="journal article" date="2019" name="Int. J. Syst. Evol. Microbiol.">
        <title>The Global Catalogue of Microorganisms (GCM) 10K type strain sequencing project: providing services to taxonomists for standard genome sequencing and annotation.</title>
        <authorList>
            <consortium name="The Broad Institute Genomics Platform"/>
            <consortium name="The Broad Institute Genome Sequencing Center for Infectious Disease"/>
            <person name="Wu L."/>
            <person name="Ma J."/>
        </authorList>
    </citation>
    <scope>NUCLEOTIDE SEQUENCE [LARGE SCALE GENOMIC DNA]</scope>
    <source>
        <strain evidence="5">KCTC 42964</strain>
    </source>
</reference>
<dbReference type="Proteomes" id="UP001595528">
    <property type="component" value="Unassembled WGS sequence"/>
</dbReference>
<dbReference type="Gene3D" id="3.40.50.2300">
    <property type="match status" value="1"/>
</dbReference>
<comment type="caution">
    <text evidence="4">The sequence shown here is derived from an EMBL/GenBank/DDBJ whole genome shotgun (WGS) entry which is preliminary data.</text>
</comment>
<evidence type="ECO:0000313" key="4">
    <source>
        <dbReference type="EMBL" id="MFC3225851.1"/>
    </source>
</evidence>
<dbReference type="EMBL" id="JBHRTR010000005">
    <property type="protein sequence ID" value="MFC3225851.1"/>
    <property type="molecule type" value="Genomic_DNA"/>
</dbReference>
<dbReference type="SUPFAM" id="SSF52172">
    <property type="entry name" value="CheY-like"/>
    <property type="match status" value="1"/>
</dbReference>
<dbReference type="Pfam" id="PF00072">
    <property type="entry name" value="Response_reg"/>
    <property type="match status" value="1"/>
</dbReference>
<accession>A0ABV7KU94</accession>
<dbReference type="InterPro" id="IPR001789">
    <property type="entry name" value="Sig_transdc_resp-reg_receiver"/>
</dbReference>
<evidence type="ECO:0000256" key="2">
    <source>
        <dbReference type="PROSITE-ProRule" id="PRU00169"/>
    </source>
</evidence>
<dbReference type="PANTHER" id="PTHR44591:SF24">
    <property type="entry name" value="PROTEIN-GLUTAMATE METHYLESTERASE_PROTEIN-GLUTAMINE GLUTAMINASE 1"/>
    <property type="match status" value="1"/>
</dbReference>
<evidence type="ECO:0000259" key="3">
    <source>
        <dbReference type="PROSITE" id="PS50110"/>
    </source>
</evidence>
<name>A0ABV7KU94_9PROT</name>
<sequence length="127" mass="13604">MPTDPAPLADLKVLVVEDEVLLAMDLEMMLEDAGCQVVGPAHSLDDGVRLAKEAELDAALLDLNLTEGRSDAVADALAARGAPWLFLTGHTREQLPDRHRDAPLLSKPFRADGLVEALSKLLGKTGR</sequence>
<dbReference type="SMART" id="SM00448">
    <property type="entry name" value="REC"/>
    <property type="match status" value="1"/>
</dbReference>